<keyword evidence="3" id="KW-1185">Reference proteome</keyword>
<gene>
    <name evidence="2" type="ORF">TIFTF001_043388</name>
</gene>
<organism evidence="2 3">
    <name type="scientific">Ficus carica</name>
    <name type="common">Common fig</name>
    <dbReference type="NCBI Taxonomy" id="3494"/>
    <lineage>
        <taxon>Eukaryota</taxon>
        <taxon>Viridiplantae</taxon>
        <taxon>Streptophyta</taxon>
        <taxon>Embryophyta</taxon>
        <taxon>Tracheophyta</taxon>
        <taxon>Spermatophyta</taxon>
        <taxon>Magnoliopsida</taxon>
        <taxon>eudicotyledons</taxon>
        <taxon>Gunneridae</taxon>
        <taxon>Pentapetalae</taxon>
        <taxon>rosids</taxon>
        <taxon>fabids</taxon>
        <taxon>Rosales</taxon>
        <taxon>Moraceae</taxon>
        <taxon>Ficeae</taxon>
        <taxon>Ficus</taxon>
    </lineage>
</organism>
<proteinExistence type="predicted"/>
<name>A0AA87YSD8_FICCA</name>
<protein>
    <submittedName>
        <fullName evidence="2">Uncharacterized protein</fullName>
    </submittedName>
</protein>
<feature type="transmembrane region" description="Helical" evidence="1">
    <location>
        <begin position="6"/>
        <end position="25"/>
    </location>
</feature>
<evidence type="ECO:0000256" key="1">
    <source>
        <dbReference type="SAM" id="Phobius"/>
    </source>
</evidence>
<dbReference type="Proteomes" id="UP001187192">
    <property type="component" value="Unassembled WGS sequence"/>
</dbReference>
<accession>A0AA87YSD8</accession>
<keyword evidence="1" id="KW-0472">Membrane</keyword>
<keyword evidence="1" id="KW-0812">Transmembrane</keyword>
<sequence length="102" mass="10576">METYAIVLIVLGSVIAAFIFLYCLCGRGTKNQQQSRTPNPVPMMSLTTPSVQRSYPVKLERGEASKTTGGTKDGGMTILVGAGAGLATAAMIDEITSCCGGT</sequence>
<evidence type="ECO:0000313" key="3">
    <source>
        <dbReference type="Proteomes" id="UP001187192"/>
    </source>
</evidence>
<reference evidence="2" key="1">
    <citation type="submission" date="2023-07" db="EMBL/GenBank/DDBJ databases">
        <title>draft genome sequence of fig (Ficus carica).</title>
        <authorList>
            <person name="Takahashi T."/>
            <person name="Nishimura K."/>
        </authorList>
    </citation>
    <scope>NUCLEOTIDE SEQUENCE</scope>
</reference>
<dbReference type="EMBL" id="BTGU01002778">
    <property type="protein sequence ID" value="GMN21798.1"/>
    <property type="molecule type" value="Genomic_DNA"/>
</dbReference>
<keyword evidence="1" id="KW-1133">Transmembrane helix</keyword>
<evidence type="ECO:0000313" key="2">
    <source>
        <dbReference type="EMBL" id="GMN21798.1"/>
    </source>
</evidence>
<feature type="non-terminal residue" evidence="2">
    <location>
        <position position="102"/>
    </location>
</feature>
<dbReference type="AlphaFoldDB" id="A0AA87YSD8"/>
<comment type="caution">
    <text evidence="2">The sequence shown here is derived from an EMBL/GenBank/DDBJ whole genome shotgun (WGS) entry which is preliminary data.</text>
</comment>